<dbReference type="PROSITE" id="PS50897">
    <property type="entry name" value="CTLH"/>
    <property type="match status" value="1"/>
</dbReference>
<dbReference type="Pfam" id="PF13445">
    <property type="entry name" value="zf-RING_UBOX"/>
    <property type="match status" value="1"/>
</dbReference>
<dbReference type="SMART" id="SM00668">
    <property type="entry name" value="CTLH"/>
    <property type="match status" value="1"/>
</dbReference>
<dbReference type="Gene3D" id="3.30.40.10">
    <property type="entry name" value="Zinc/RING finger domain, C3HC4 (zinc finger)"/>
    <property type="match status" value="1"/>
</dbReference>
<evidence type="ECO:0000256" key="3">
    <source>
        <dbReference type="ARBA" id="ARBA00022723"/>
    </source>
</evidence>
<feature type="zinc finger region" description="RING-Gid-type" evidence="10">
    <location>
        <begin position="341"/>
        <end position="383"/>
    </location>
</feature>
<dbReference type="GO" id="GO:0061630">
    <property type="term" value="F:ubiquitin protein ligase activity"/>
    <property type="evidence" value="ECO:0007669"/>
    <property type="project" value="InterPro"/>
</dbReference>
<evidence type="ECO:0000259" key="12">
    <source>
        <dbReference type="PROSITE" id="PS50897"/>
    </source>
</evidence>
<dbReference type="PANTHER" id="PTHR12170">
    <property type="entry name" value="MACROPHAGE ERYTHROBLAST ATTACHER-RELATED"/>
    <property type="match status" value="1"/>
</dbReference>
<organism evidence="14 15">
    <name type="scientific">Gigaspora rosea</name>
    <dbReference type="NCBI Taxonomy" id="44941"/>
    <lineage>
        <taxon>Eukaryota</taxon>
        <taxon>Fungi</taxon>
        <taxon>Fungi incertae sedis</taxon>
        <taxon>Mucoromycota</taxon>
        <taxon>Glomeromycotina</taxon>
        <taxon>Glomeromycetes</taxon>
        <taxon>Diversisporales</taxon>
        <taxon>Gigasporaceae</taxon>
        <taxon>Gigaspora</taxon>
    </lineage>
</organism>
<keyword evidence="3" id="KW-0479">Metal-binding</keyword>
<evidence type="ECO:0000256" key="8">
    <source>
        <dbReference type="ARBA" id="ARBA00080744"/>
    </source>
</evidence>
<dbReference type="PANTHER" id="PTHR12170:SF3">
    <property type="entry name" value="GH10162P"/>
    <property type="match status" value="1"/>
</dbReference>
<dbReference type="GO" id="GO:0005737">
    <property type="term" value="C:cytoplasm"/>
    <property type="evidence" value="ECO:0007669"/>
    <property type="project" value="UniProtKB-SubCell"/>
</dbReference>
<dbReference type="InterPro" id="IPR013144">
    <property type="entry name" value="CRA_dom"/>
</dbReference>
<dbReference type="InterPro" id="IPR037683">
    <property type="entry name" value="Rmd5_dRing"/>
</dbReference>
<dbReference type="SUPFAM" id="SSF57850">
    <property type="entry name" value="RING/U-box"/>
    <property type="match status" value="1"/>
</dbReference>
<feature type="domain" description="RING-Gid-type" evidence="13">
    <location>
        <begin position="341"/>
        <end position="383"/>
    </location>
</feature>
<name>A0A397UNT6_9GLOM</name>
<evidence type="ECO:0000256" key="5">
    <source>
        <dbReference type="ARBA" id="ARBA00022833"/>
    </source>
</evidence>
<comment type="subcellular location">
    <subcellularLocation>
        <location evidence="1">Cytoplasm</location>
    </subcellularLocation>
</comment>
<dbReference type="Proteomes" id="UP000266673">
    <property type="component" value="Unassembled WGS sequence"/>
</dbReference>
<dbReference type="SMART" id="SM00757">
    <property type="entry name" value="CRA"/>
    <property type="match status" value="1"/>
</dbReference>
<dbReference type="InterPro" id="IPR045098">
    <property type="entry name" value="Fyv10_fam"/>
</dbReference>
<dbReference type="PROSITE" id="PS51867">
    <property type="entry name" value="ZF_RING_GID"/>
    <property type="match status" value="1"/>
</dbReference>
<reference evidence="14 15" key="1">
    <citation type="submission" date="2018-06" db="EMBL/GenBank/DDBJ databases">
        <title>Comparative genomics reveals the genomic features of Rhizophagus irregularis, R. cerebriforme, R. diaphanum and Gigaspora rosea, and their symbiotic lifestyle signature.</title>
        <authorList>
            <person name="Morin E."/>
            <person name="San Clemente H."/>
            <person name="Chen E.C.H."/>
            <person name="De La Providencia I."/>
            <person name="Hainaut M."/>
            <person name="Kuo A."/>
            <person name="Kohler A."/>
            <person name="Murat C."/>
            <person name="Tang N."/>
            <person name="Roy S."/>
            <person name="Loubradou J."/>
            <person name="Henrissat B."/>
            <person name="Grigoriev I.V."/>
            <person name="Corradi N."/>
            <person name="Roux C."/>
            <person name="Martin F.M."/>
        </authorList>
    </citation>
    <scope>NUCLEOTIDE SEQUENCE [LARGE SCALE GENOMIC DNA]</scope>
    <source>
        <strain evidence="14 15">DAOM 194757</strain>
    </source>
</reference>
<dbReference type="Pfam" id="PF10607">
    <property type="entry name" value="CTLH"/>
    <property type="match status" value="1"/>
</dbReference>
<keyword evidence="4 9" id="KW-0863">Zinc-finger</keyword>
<dbReference type="GO" id="GO:0043161">
    <property type="term" value="P:proteasome-mediated ubiquitin-dependent protein catabolic process"/>
    <property type="evidence" value="ECO:0007669"/>
    <property type="project" value="InterPro"/>
</dbReference>
<dbReference type="InterPro" id="IPR006595">
    <property type="entry name" value="CTLH_C"/>
</dbReference>
<sequence>MPQSDCLDVVLYKDRAMDVINSAQTEYKKIETKHIDFFPKIIEKMQTSTLNQQITQDSTNEVETVKLNLMEILRSIELLTSQVNDDHKEFQKTISRYEKVIDKKWKQDITIASNPDAFVDKEPVLQRTIALHFIRQGKFKLVDTFMQDTQLMDFTTDLQEQFDHMYEILDAINNFNLELALEWAKSKRKELEQRGSSLEFDLHRLHYIKYLVKQQDRKGALNYARLNFNDFQTRHMHEIRRLMCAILYIDRLESSPYADLTSNDAWTDIQTTFTRDFCNLLKMSCDSPLYTSLTVGSTALPTIIKMATIMKEKKNEWSQQDELPVEVPLTDDMRFHSIFACPVSKEQSSEDNPPMMMPCGHVICKESLNKLSKGNGRFKCPYCPSESTSNQAVKTYRTVFSRMATRDVILGLIIVAADAEILTYFDMKF</sequence>
<comment type="similarity">
    <text evidence="6">Belongs to the RMD5/GID2 family.</text>
</comment>
<dbReference type="InterPro" id="IPR027370">
    <property type="entry name" value="Znf-RING_euk"/>
</dbReference>
<evidence type="ECO:0000256" key="10">
    <source>
        <dbReference type="PROSITE-ProRule" id="PRU01215"/>
    </source>
</evidence>
<dbReference type="GO" id="GO:0034657">
    <property type="term" value="C:GID complex"/>
    <property type="evidence" value="ECO:0007669"/>
    <property type="project" value="TreeGrafter"/>
</dbReference>
<keyword evidence="15" id="KW-1185">Reference proteome</keyword>
<feature type="domain" description="CTLH" evidence="12">
    <location>
        <begin position="161"/>
        <end position="219"/>
    </location>
</feature>
<dbReference type="EMBL" id="QKWP01001423">
    <property type="protein sequence ID" value="RIB09043.1"/>
    <property type="molecule type" value="Genomic_DNA"/>
</dbReference>
<dbReference type="CDD" id="cd16652">
    <property type="entry name" value="dRING_Rmd5p-like"/>
    <property type="match status" value="1"/>
</dbReference>
<evidence type="ECO:0000256" key="9">
    <source>
        <dbReference type="PROSITE-ProRule" id="PRU00175"/>
    </source>
</evidence>
<evidence type="ECO:0000256" key="4">
    <source>
        <dbReference type="ARBA" id="ARBA00022771"/>
    </source>
</evidence>
<dbReference type="InterPro" id="IPR001841">
    <property type="entry name" value="Znf_RING"/>
</dbReference>
<dbReference type="InterPro" id="IPR044063">
    <property type="entry name" value="ZF_RING_GID"/>
</dbReference>
<proteinExistence type="inferred from homology"/>
<evidence type="ECO:0000313" key="15">
    <source>
        <dbReference type="Proteomes" id="UP000266673"/>
    </source>
</evidence>
<dbReference type="STRING" id="44941.A0A397UNT6"/>
<feature type="domain" description="RING-type" evidence="11">
    <location>
        <begin position="341"/>
        <end position="383"/>
    </location>
</feature>
<evidence type="ECO:0000256" key="2">
    <source>
        <dbReference type="ARBA" id="ARBA00022490"/>
    </source>
</evidence>
<keyword evidence="2" id="KW-0963">Cytoplasm</keyword>
<dbReference type="PROSITE" id="PS50089">
    <property type="entry name" value="ZF_RING_2"/>
    <property type="match status" value="1"/>
</dbReference>
<dbReference type="GO" id="GO:0008270">
    <property type="term" value="F:zinc ion binding"/>
    <property type="evidence" value="ECO:0007669"/>
    <property type="project" value="UniProtKB-KW"/>
</dbReference>
<dbReference type="OrthoDB" id="1933281at2759"/>
<dbReference type="SMART" id="SM00184">
    <property type="entry name" value="RING"/>
    <property type="match status" value="1"/>
</dbReference>
<evidence type="ECO:0000256" key="6">
    <source>
        <dbReference type="ARBA" id="ARBA00061136"/>
    </source>
</evidence>
<dbReference type="InterPro" id="IPR013083">
    <property type="entry name" value="Znf_RING/FYVE/PHD"/>
</dbReference>
<evidence type="ECO:0000256" key="7">
    <source>
        <dbReference type="ARBA" id="ARBA00075398"/>
    </source>
</evidence>
<dbReference type="GO" id="GO:0005634">
    <property type="term" value="C:nucleus"/>
    <property type="evidence" value="ECO:0007669"/>
    <property type="project" value="TreeGrafter"/>
</dbReference>
<keyword evidence="5" id="KW-0862">Zinc</keyword>
<dbReference type="FunFam" id="3.30.40.10:FF:000143">
    <property type="entry name" value="Regulator of gluconeogenesis Rmd5"/>
    <property type="match status" value="1"/>
</dbReference>
<comment type="caution">
    <text evidence="14">The sequence shown here is derived from an EMBL/GenBank/DDBJ whole genome shotgun (WGS) entry which is preliminary data.</text>
</comment>
<gene>
    <name evidence="14" type="ORF">C2G38_2251626</name>
</gene>
<evidence type="ECO:0000259" key="13">
    <source>
        <dbReference type="PROSITE" id="PS51867"/>
    </source>
</evidence>
<evidence type="ECO:0000259" key="11">
    <source>
        <dbReference type="PROSITE" id="PS50089"/>
    </source>
</evidence>
<accession>A0A397UNT6</accession>
<evidence type="ECO:0000256" key="1">
    <source>
        <dbReference type="ARBA" id="ARBA00004496"/>
    </source>
</evidence>
<dbReference type="InterPro" id="IPR024964">
    <property type="entry name" value="CTLH/CRA"/>
</dbReference>
<dbReference type="AlphaFoldDB" id="A0A397UNT6"/>
<protein>
    <recommendedName>
        <fullName evidence="8">GID complex catalytic subunit 2</fullName>
    </recommendedName>
    <alternativeName>
        <fullName evidence="7">Glucose-induced degradation protein 2</fullName>
    </alternativeName>
</protein>
<evidence type="ECO:0000313" key="14">
    <source>
        <dbReference type="EMBL" id="RIB09043.1"/>
    </source>
</evidence>